<evidence type="ECO:0000256" key="2">
    <source>
        <dbReference type="SAM" id="Phobius"/>
    </source>
</evidence>
<sequence>MVNSIQTVAGYTVPLHYPVYRNVQYPKCITIQNNNKKKLSTGQKVGIGLICGTGGAIILDYLFAKGKHVKSIINNFKTGKPVKPQTHPPAGESFNNSKKPDKDYFGDILELGLDIADAIT</sequence>
<dbReference type="AlphaFoldDB" id="A0A9D9GZZ6"/>
<keyword evidence="2" id="KW-0472">Membrane</keyword>
<evidence type="ECO:0000256" key="1">
    <source>
        <dbReference type="SAM" id="MobiDB-lite"/>
    </source>
</evidence>
<keyword evidence="2" id="KW-0812">Transmembrane</keyword>
<proteinExistence type="predicted"/>
<name>A0A9D9GZZ6_9BACT</name>
<feature type="region of interest" description="Disordered" evidence="1">
    <location>
        <begin position="80"/>
        <end position="99"/>
    </location>
</feature>
<accession>A0A9D9GZZ6</accession>
<reference evidence="3" key="1">
    <citation type="submission" date="2020-10" db="EMBL/GenBank/DDBJ databases">
        <authorList>
            <person name="Gilroy R."/>
        </authorList>
    </citation>
    <scope>NUCLEOTIDE SEQUENCE</scope>
    <source>
        <strain evidence="3">10192</strain>
    </source>
</reference>
<evidence type="ECO:0000313" key="3">
    <source>
        <dbReference type="EMBL" id="MBO8431286.1"/>
    </source>
</evidence>
<dbReference type="Proteomes" id="UP000823632">
    <property type="component" value="Unassembled WGS sequence"/>
</dbReference>
<protein>
    <submittedName>
        <fullName evidence="3">Uncharacterized protein</fullName>
    </submittedName>
</protein>
<reference evidence="3" key="2">
    <citation type="journal article" date="2021" name="PeerJ">
        <title>Extensive microbial diversity within the chicken gut microbiome revealed by metagenomics and culture.</title>
        <authorList>
            <person name="Gilroy R."/>
            <person name="Ravi A."/>
            <person name="Getino M."/>
            <person name="Pursley I."/>
            <person name="Horton D.L."/>
            <person name="Alikhan N.F."/>
            <person name="Baker D."/>
            <person name="Gharbi K."/>
            <person name="Hall N."/>
            <person name="Watson M."/>
            <person name="Adriaenssens E.M."/>
            <person name="Foster-Nyarko E."/>
            <person name="Jarju S."/>
            <person name="Secka A."/>
            <person name="Antonio M."/>
            <person name="Oren A."/>
            <person name="Chaudhuri R.R."/>
            <person name="La Ragione R."/>
            <person name="Hildebrand F."/>
            <person name="Pallen M.J."/>
        </authorList>
    </citation>
    <scope>NUCLEOTIDE SEQUENCE</scope>
    <source>
        <strain evidence="3">10192</strain>
    </source>
</reference>
<feature type="transmembrane region" description="Helical" evidence="2">
    <location>
        <begin position="45"/>
        <end position="64"/>
    </location>
</feature>
<evidence type="ECO:0000313" key="4">
    <source>
        <dbReference type="Proteomes" id="UP000823632"/>
    </source>
</evidence>
<organism evidence="3 4">
    <name type="scientific">Candidatus Scatousia excrementipullorum</name>
    <dbReference type="NCBI Taxonomy" id="2840936"/>
    <lineage>
        <taxon>Bacteria</taxon>
        <taxon>Candidatus Scatousia</taxon>
    </lineage>
</organism>
<comment type="caution">
    <text evidence="3">The sequence shown here is derived from an EMBL/GenBank/DDBJ whole genome shotgun (WGS) entry which is preliminary data.</text>
</comment>
<keyword evidence="2" id="KW-1133">Transmembrane helix</keyword>
<gene>
    <name evidence="3" type="ORF">IAC76_07855</name>
</gene>
<dbReference type="EMBL" id="JADIND010000174">
    <property type="protein sequence ID" value="MBO8431286.1"/>
    <property type="molecule type" value="Genomic_DNA"/>
</dbReference>